<organism evidence="3 4">
    <name type="scientific">Lederbergia citri</name>
    <dbReference type="NCBI Taxonomy" id="2833580"/>
    <lineage>
        <taxon>Bacteria</taxon>
        <taxon>Bacillati</taxon>
        <taxon>Bacillota</taxon>
        <taxon>Bacilli</taxon>
        <taxon>Bacillales</taxon>
        <taxon>Bacillaceae</taxon>
        <taxon>Lederbergia</taxon>
    </lineage>
</organism>
<name>A0A942TEW3_9BACI</name>
<dbReference type="GO" id="GO:0016758">
    <property type="term" value="F:hexosyltransferase activity"/>
    <property type="evidence" value="ECO:0007669"/>
    <property type="project" value="UniProtKB-ARBA"/>
</dbReference>
<evidence type="ECO:0000259" key="2">
    <source>
        <dbReference type="Pfam" id="PF00535"/>
    </source>
</evidence>
<dbReference type="EMBL" id="JAGYPG010000002">
    <property type="protein sequence ID" value="MBS4195496.1"/>
    <property type="molecule type" value="Genomic_DNA"/>
</dbReference>
<dbReference type="InterPro" id="IPR029044">
    <property type="entry name" value="Nucleotide-diphossugar_trans"/>
</dbReference>
<dbReference type="InterPro" id="IPR001173">
    <property type="entry name" value="Glyco_trans_2-like"/>
</dbReference>
<reference evidence="3 4" key="1">
    <citation type="submission" date="2021-05" db="EMBL/GenBank/DDBJ databases">
        <title>Novel Bacillus species.</title>
        <authorList>
            <person name="Liu G."/>
        </authorList>
    </citation>
    <scope>NUCLEOTIDE SEQUENCE [LARGE SCALE GENOMIC DNA]</scope>
    <source>
        <strain evidence="4">FJAT-49780</strain>
    </source>
</reference>
<accession>A0A942TEW3</accession>
<dbReference type="RefSeq" id="WP_213124711.1">
    <property type="nucleotide sequence ID" value="NZ_JAGYPG010000002.1"/>
</dbReference>
<keyword evidence="4" id="KW-1185">Reference proteome</keyword>
<sequence>MKKKITVIIPMYNTECYIANCLDSLKNQTYKNFEALIIDDGSSDNSYKIAHEYSKEDNRFKVFRQENKGASAARNMGLKLANGYYIYFLDSDDYINEKTFEKCIREFEHNDVDLVTFDAKCFLEKEYLDQRGRDYEFSISSFYDRSDILPFKKMSGYEYLKISIHENKFRGNSVLFIVKKEVLEKGNDKFIEHLTYFEDYIFLYYLIKNINKVKYLPEPLYFRRLTGNSLVTKDSNKERMFKDSLRCLKILTENHIENEPNYETINKMYKKMFLEIAKNLYGKIEQKQRVLVPIKILEDPFMFQLYTIDYYSLIKNKLVEQYNDNLRKLESLVEHL</sequence>
<evidence type="ECO:0000313" key="4">
    <source>
        <dbReference type="Proteomes" id="UP000681414"/>
    </source>
</evidence>
<evidence type="ECO:0000256" key="1">
    <source>
        <dbReference type="ARBA" id="ARBA00006739"/>
    </source>
</evidence>
<comment type="similarity">
    <text evidence="1">Belongs to the glycosyltransferase 2 family.</text>
</comment>
<dbReference type="PANTHER" id="PTHR22916:SF3">
    <property type="entry name" value="UDP-GLCNAC:BETAGAL BETA-1,3-N-ACETYLGLUCOSAMINYLTRANSFERASE-LIKE PROTEIN 1"/>
    <property type="match status" value="1"/>
</dbReference>
<dbReference type="SUPFAM" id="SSF53448">
    <property type="entry name" value="Nucleotide-diphospho-sugar transferases"/>
    <property type="match status" value="1"/>
</dbReference>
<proteinExistence type="inferred from homology"/>
<dbReference type="Pfam" id="PF00535">
    <property type="entry name" value="Glycos_transf_2"/>
    <property type="match status" value="1"/>
</dbReference>
<dbReference type="Gene3D" id="3.90.550.10">
    <property type="entry name" value="Spore Coat Polysaccharide Biosynthesis Protein SpsA, Chain A"/>
    <property type="match status" value="1"/>
</dbReference>
<protein>
    <submittedName>
        <fullName evidence="3">Glycosyltransferase family 2 protein</fullName>
    </submittedName>
</protein>
<evidence type="ECO:0000313" key="3">
    <source>
        <dbReference type="EMBL" id="MBS4195496.1"/>
    </source>
</evidence>
<dbReference type="PANTHER" id="PTHR22916">
    <property type="entry name" value="GLYCOSYLTRANSFERASE"/>
    <property type="match status" value="1"/>
</dbReference>
<feature type="domain" description="Glycosyltransferase 2-like" evidence="2">
    <location>
        <begin position="6"/>
        <end position="149"/>
    </location>
</feature>
<dbReference type="CDD" id="cd00761">
    <property type="entry name" value="Glyco_tranf_GTA_type"/>
    <property type="match status" value="1"/>
</dbReference>
<gene>
    <name evidence="3" type="ORF">KHA97_10550</name>
</gene>
<dbReference type="Proteomes" id="UP000681414">
    <property type="component" value="Unassembled WGS sequence"/>
</dbReference>
<dbReference type="AlphaFoldDB" id="A0A942TEW3"/>
<comment type="caution">
    <text evidence="3">The sequence shown here is derived from an EMBL/GenBank/DDBJ whole genome shotgun (WGS) entry which is preliminary data.</text>
</comment>